<dbReference type="InterPro" id="IPR014830">
    <property type="entry name" value="Glycolipid_transfer_prot_dom"/>
</dbReference>
<dbReference type="InterPro" id="IPR036497">
    <property type="entry name" value="GLTP_sf"/>
</dbReference>
<dbReference type="InterPro" id="IPR001849">
    <property type="entry name" value="PH_domain"/>
</dbReference>
<dbReference type="Gene3D" id="1.10.3520.10">
    <property type="entry name" value="Glycolipid transfer protein"/>
    <property type="match status" value="1"/>
</dbReference>
<keyword evidence="4" id="KW-0813">Transport</keyword>
<evidence type="ECO:0000256" key="6">
    <source>
        <dbReference type="ARBA" id="ARBA00023136"/>
    </source>
</evidence>
<evidence type="ECO:0000256" key="4">
    <source>
        <dbReference type="ARBA" id="ARBA00022448"/>
    </source>
</evidence>
<dbReference type="SUPFAM" id="SSF110004">
    <property type="entry name" value="Glycolipid transfer protein, GLTP"/>
    <property type="match status" value="1"/>
</dbReference>
<dbReference type="Pfam" id="PF00169">
    <property type="entry name" value="PH"/>
    <property type="match status" value="1"/>
</dbReference>
<dbReference type="FunFam" id="2.30.29.30:FF:000085">
    <property type="entry name" value="Pleckstrin homology domain-containing family A member 8"/>
    <property type="match status" value="1"/>
</dbReference>
<dbReference type="GO" id="GO:0005829">
    <property type="term" value="C:cytosol"/>
    <property type="evidence" value="ECO:0007669"/>
    <property type="project" value="TreeGrafter"/>
</dbReference>
<organism evidence="9">
    <name type="scientific">Phallusia mammillata</name>
    <dbReference type="NCBI Taxonomy" id="59560"/>
    <lineage>
        <taxon>Eukaryota</taxon>
        <taxon>Metazoa</taxon>
        <taxon>Chordata</taxon>
        <taxon>Tunicata</taxon>
        <taxon>Ascidiacea</taxon>
        <taxon>Phlebobranchia</taxon>
        <taxon>Ascidiidae</taxon>
        <taxon>Phallusia</taxon>
    </lineage>
</organism>
<evidence type="ECO:0000256" key="1">
    <source>
        <dbReference type="ARBA" id="ARBA00004170"/>
    </source>
</evidence>
<dbReference type="PROSITE" id="PS50003">
    <property type="entry name" value="PH_DOMAIN"/>
    <property type="match status" value="1"/>
</dbReference>
<dbReference type="PANTHER" id="PTHR10219:SF25">
    <property type="entry name" value="PLECKSTRIN HOMOLOGY DOMAIN-CONTAINING FAMILY A MEMBER 8"/>
    <property type="match status" value="1"/>
</dbReference>
<dbReference type="SMART" id="SM00233">
    <property type="entry name" value="PH"/>
    <property type="match status" value="1"/>
</dbReference>
<evidence type="ECO:0000256" key="3">
    <source>
        <dbReference type="ARBA" id="ARBA00016588"/>
    </source>
</evidence>
<protein>
    <recommendedName>
        <fullName evidence="3">Pleckstrin homology domain-containing family A member 8</fullName>
    </recommendedName>
</protein>
<dbReference type="Gene3D" id="2.30.29.30">
    <property type="entry name" value="Pleckstrin-homology domain (PH domain)/Phosphotyrosine-binding domain (PTB)"/>
    <property type="match status" value="1"/>
</dbReference>
<feature type="region of interest" description="Disordered" evidence="7">
    <location>
        <begin position="198"/>
        <end position="315"/>
    </location>
</feature>
<feature type="compositionally biased region" description="Polar residues" evidence="7">
    <location>
        <begin position="277"/>
        <end position="298"/>
    </location>
</feature>
<accession>A0A6F9DPH8</accession>
<comment type="subcellular location">
    <subcellularLocation>
        <location evidence="2">Golgi apparatus</location>
        <location evidence="2">trans-Golgi network membrane</location>
    </subcellularLocation>
    <subcellularLocation>
        <location evidence="1">Membrane</location>
        <topology evidence="1">Peripheral membrane protein</topology>
    </subcellularLocation>
</comment>
<dbReference type="EMBL" id="LR789078">
    <property type="protein sequence ID" value="CAB3264940.1"/>
    <property type="molecule type" value="mRNA"/>
</dbReference>
<feature type="domain" description="PH" evidence="8">
    <location>
        <begin position="4"/>
        <end position="99"/>
    </location>
</feature>
<dbReference type="GO" id="GO:0016020">
    <property type="term" value="C:membrane"/>
    <property type="evidence" value="ECO:0007669"/>
    <property type="project" value="UniProtKB-SubCell"/>
</dbReference>
<gene>
    <name evidence="9" type="primary">Plekha8-002</name>
</gene>
<feature type="compositionally biased region" description="Low complexity" evidence="7">
    <location>
        <begin position="249"/>
        <end position="269"/>
    </location>
</feature>
<dbReference type="AlphaFoldDB" id="A0A6F9DPH8"/>
<dbReference type="GO" id="GO:1902387">
    <property type="term" value="F:ceramide 1-phosphate binding"/>
    <property type="evidence" value="ECO:0007669"/>
    <property type="project" value="TreeGrafter"/>
</dbReference>
<dbReference type="PANTHER" id="PTHR10219">
    <property type="entry name" value="GLYCOLIPID TRANSFER PROTEIN-RELATED"/>
    <property type="match status" value="1"/>
</dbReference>
<evidence type="ECO:0000313" key="9">
    <source>
        <dbReference type="EMBL" id="CAB3264940.1"/>
    </source>
</evidence>
<keyword evidence="5" id="KW-0333">Golgi apparatus</keyword>
<proteinExistence type="evidence at transcript level"/>
<evidence type="ECO:0000256" key="7">
    <source>
        <dbReference type="SAM" id="MobiDB-lite"/>
    </source>
</evidence>
<dbReference type="InterPro" id="IPR011993">
    <property type="entry name" value="PH-like_dom_sf"/>
</dbReference>
<dbReference type="GO" id="GO:0005794">
    <property type="term" value="C:Golgi apparatus"/>
    <property type="evidence" value="ECO:0007669"/>
    <property type="project" value="UniProtKB-SubCell"/>
</dbReference>
<keyword evidence="6" id="KW-0472">Membrane</keyword>
<name>A0A6F9DPH8_9ASCI</name>
<evidence type="ECO:0000256" key="2">
    <source>
        <dbReference type="ARBA" id="ARBA00004198"/>
    </source>
</evidence>
<evidence type="ECO:0000256" key="5">
    <source>
        <dbReference type="ARBA" id="ARBA00023034"/>
    </source>
</evidence>
<dbReference type="GO" id="GO:1902388">
    <property type="term" value="F:ceramide 1-phosphate transfer activity"/>
    <property type="evidence" value="ECO:0007669"/>
    <property type="project" value="TreeGrafter"/>
</dbReference>
<dbReference type="FunFam" id="1.10.3520.10:FF:000001">
    <property type="entry name" value="Pleckstrin domain-containing family A member 8"/>
    <property type="match status" value="1"/>
</dbReference>
<dbReference type="SUPFAM" id="SSF50729">
    <property type="entry name" value="PH domain-like"/>
    <property type="match status" value="1"/>
</dbReference>
<evidence type="ECO:0000259" key="8">
    <source>
        <dbReference type="PROSITE" id="PS50003"/>
    </source>
</evidence>
<dbReference type="Pfam" id="PF08718">
    <property type="entry name" value="GLTP"/>
    <property type="match status" value="1"/>
</dbReference>
<reference evidence="9" key="1">
    <citation type="submission" date="2020-04" db="EMBL/GenBank/DDBJ databases">
        <authorList>
            <person name="Neveu A P."/>
        </authorList>
    </citation>
    <scope>NUCLEOTIDE SEQUENCE</scope>
    <source>
        <tissue evidence="9">Whole embryo</tissue>
    </source>
</reference>
<sequence>MATSGSIEGIVYKWTNYWGGWQPRWLVLHNGILSYYNSEEEVGKGCRASIKISASDIVAYPTDNTRFDIVVQNEQRWYLKTSNTGERQGWIIALGTSKASSSDGITQNNQESIEAQGELRTCMSEVRLFCDLLVQQAVNVKQEAQKDQPDVEKLSDASTLLSTTCDTFLATLGRCLNISETVFELPSSPGRMIMRSQSEQSALPQINMAKSKHKKRYARSGAGTPPSPIHNAFNQSLASIPPHSMSPDNLNQSQSGNSESSSINSLTLSEATDFRSSKVTRTLSSPANTGPGLSNNLTLDIHKHKPNENSTENNVDYIADDSDMERMLTFFSAMLHSFSDISLEEDGGIPTMPFLSACEGIVPFLDTIGSTAFAPVKMDFMGNIGKLRTKYTSEVSKFETLQAILNQEICTATTKVRNSATDALMWLKRGLRFIQKFLVNFKSGERNLTLALNSAYASTLKVYHGWVVKGIFALAVKAAPYPKDFIRALAPNPDNADDKRFISILLQDIDQYTTAMDVVLNIIDNFYEEHDLESTAVV</sequence>